<dbReference type="InterPro" id="IPR011598">
    <property type="entry name" value="bHLH_dom"/>
</dbReference>
<keyword evidence="4" id="KW-0238">DNA-binding</keyword>
<evidence type="ECO:0000256" key="1">
    <source>
        <dbReference type="ARBA" id="ARBA00004123"/>
    </source>
</evidence>
<dbReference type="SUPFAM" id="SSF47459">
    <property type="entry name" value="HLH, helix-loop-helix DNA-binding domain"/>
    <property type="match status" value="1"/>
</dbReference>
<dbReference type="AlphaFoldDB" id="A0A0N4VGL3"/>
<feature type="domain" description="BHLH" evidence="9">
    <location>
        <begin position="123"/>
        <end position="176"/>
    </location>
</feature>
<sequence length="421" mass="46323">MKILLDDYIIDEILSLEDDQMALREGSGSKTQPLSVSYTCNDKLTAISSPRHGAGTPHSGRISNNGSPGGVSGSSRSPIGIPINSSFRQVVSSSAPASSIDMESLVRGANIEIANESDYRDRRKKDIHNMIERRRRYNINDRIKELGGMLPKHSAEEMKLNKGTILKASCDYIRQLRKEHEILLRQHQQQARMEQTARIYAERVKELEEQLQKNGISVPPSSQALPPIPSLTLTTQRPIKQEPFDDISPSSSHTPTGSIVGSVNYLSSTGFVSQLSDNTAAMAISGINYHVQNRSNENGGLFSPREYSIDRNLENCSSPEQPSVTALDWRHGHISSLPTQQQPLPDLVMEDLSSYHSPDPLLQGDPMISAAGGGPSPHGSHIPSQMSPDVHWDRANFSPDNQQSQNSGLAVYQHPTNMDFS</sequence>
<evidence type="ECO:0000313" key="10">
    <source>
        <dbReference type="EMBL" id="VDD94558.1"/>
    </source>
</evidence>
<keyword evidence="3" id="KW-0805">Transcription regulation</keyword>
<dbReference type="GO" id="GO:0000978">
    <property type="term" value="F:RNA polymerase II cis-regulatory region sequence-specific DNA binding"/>
    <property type="evidence" value="ECO:0007669"/>
    <property type="project" value="TreeGrafter"/>
</dbReference>
<comment type="subcellular location">
    <subcellularLocation>
        <location evidence="1">Nucleus</location>
    </subcellularLocation>
</comment>
<dbReference type="InterPro" id="IPR036638">
    <property type="entry name" value="HLH_DNA-bd_sf"/>
</dbReference>
<keyword evidence="7" id="KW-0175">Coiled coil</keyword>
<evidence type="ECO:0000256" key="5">
    <source>
        <dbReference type="ARBA" id="ARBA00023163"/>
    </source>
</evidence>
<dbReference type="PANTHER" id="PTHR45776">
    <property type="entry name" value="MIP04163P"/>
    <property type="match status" value="1"/>
</dbReference>
<keyword evidence="5" id="KW-0804">Transcription</keyword>
<evidence type="ECO:0000256" key="7">
    <source>
        <dbReference type="SAM" id="Coils"/>
    </source>
</evidence>
<dbReference type="Gene3D" id="4.10.280.10">
    <property type="entry name" value="Helix-loop-helix DNA-binding domain"/>
    <property type="match status" value="1"/>
</dbReference>
<keyword evidence="11" id="KW-1185">Reference proteome</keyword>
<evidence type="ECO:0000256" key="3">
    <source>
        <dbReference type="ARBA" id="ARBA00023015"/>
    </source>
</evidence>
<dbReference type="GO" id="GO:0046983">
    <property type="term" value="F:protein dimerization activity"/>
    <property type="evidence" value="ECO:0007669"/>
    <property type="project" value="InterPro"/>
</dbReference>
<dbReference type="Proteomes" id="UP000274131">
    <property type="component" value="Unassembled WGS sequence"/>
</dbReference>
<reference evidence="12" key="1">
    <citation type="submission" date="2017-02" db="UniProtKB">
        <authorList>
            <consortium name="WormBaseParasite"/>
        </authorList>
    </citation>
    <scope>IDENTIFICATION</scope>
</reference>
<evidence type="ECO:0000256" key="6">
    <source>
        <dbReference type="ARBA" id="ARBA00023242"/>
    </source>
</evidence>
<evidence type="ECO:0000313" key="12">
    <source>
        <dbReference type="WBParaSite" id="EVEC_0000993501-mRNA-1"/>
    </source>
</evidence>
<dbReference type="GO" id="GO:0000981">
    <property type="term" value="F:DNA-binding transcription factor activity, RNA polymerase II-specific"/>
    <property type="evidence" value="ECO:0007669"/>
    <property type="project" value="TreeGrafter"/>
</dbReference>
<evidence type="ECO:0000259" key="9">
    <source>
        <dbReference type="PROSITE" id="PS50888"/>
    </source>
</evidence>
<feature type="coiled-coil region" evidence="7">
    <location>
        <begin position="173"/>
        <end position="210"/>
    </location>
</feature>
<dbReference type="OrthoDB" id="6242697at2759"/>
<dbReference type="SMART" id="SM00353">
    <property type="entry name" value="HLH"/>
    <property type="match status" value="1"/>
</dbReference>
<feature type="region of interest" description="Disordered" evidence="8">
    <location>
        <begin position="359"/>
        <end position="421"/>
    </location>
</feature>
<evidence type="ECO:0000256" key="2">
    <source>
        <dbReference type="ARBA" id="ARBA00008289"/>
    </source>
</evidence>
<dbReference type="PROSITE" id="PS50888">
    <property type="entry name" value="BHLH"/>
    <property type="match status" value="1"/>
</dbReference>
<gene>
    <name evidence="10" type="ORF">EVEC_LOCUS9309</name>
</gene>
<organism evidence="12">
    <name type="scientific">Enterobius vermicularis</name>
    <name type="common">Human pinworm</name>
    <dbReference type="NCBI Taxonomy" id="51028"/>
    <lineage>
        <taxon>Eukaryota</taxon>
        <taxon>Metazoa</taxon>
        <taxon>Ecdysozoa</taxon>
        <taxon>Nematoda</taxon>
        <taxon>Chromadorea</taxon>
        <taxon>Rhabditida</taxon>
        <taxon>Spirurina</taxon>
        <taxon>Oxyuridomorpha</taxon>
        <taxon>Oxyuroidea</taxon>
        <taxon>Oxyuridae</taxon>
        <taxon>Enterobius</taxon>
    </lineage>
</organism>
<comment type="similarity">
    <text evidence="2">Belongs to the MiT/TFE family.</text>
</comment>
<dbReference type="Pfam" id="PF00010">
    <property type="entry name" value="HLH"/>
    <property type="match status" value="1"/>
</dbReference>
<reference evidence="10 11" key="2">
    <citation type="submission" date="2018-10" db="EMBL/GenBank/DDBJ databases">
        <authorList>
            <consortium name="Pathogen Informatics"/>
        </authorList>
    </citation>
    <scope>NUCLEOTIDE SEQUENCE [LARGE SCALE GENOMIC DNA]</scope>
</reference>
<feature type="region of interest" description="Disordered" evidence="8">
    <location>
        <begin position="47"/>
        <end position="78"/>
    </location>
</feature>
<dbReference type="STRING" id="51028.A0A0N4VGL3"/>
<evidence type="ECO:0000313" key="11">
    <source>
        <dbReference type="Proteomes" id="UP000274131"/>
    </source>
</evidence>
<name>A0A0N4VGL3_ENTVE</name>
<protein>
    <submittedName>
        <fullName evidence="12">BHLH domain-containing protein</fullName>
    </submittedName>
</protein>
<proteinExistence type="inferred from homology"/>
<dbReference type="PANTHER" id="PTHR45776:SF2">
    <property type="entry name" value="MIP04163P"/>
    <property type="match status" value="1"/>
</dbReference>
<accession>A0A0N4VGL3</accession>
<keyword evidence="6" id="KW-0539">Nucleus</keyword>
<dbReference type="WBParaSite" id="EVEC_0000993501-mRNA-1">
    <property type="protein sequence ID" value="EVEC_0000993501-mRNA-1"/>
    <property type="gene ID" value="EVEC_0000993501"/>
</dbReference>
<dbReference type="GO" id="GO:0005634">
    <property type="term" value="C:nucleus"/>
    <property type="evidence" value="ECO:0007669"/>
    <property type="project" value="UniProtKB-SubCell"/>
</dbReference>
<evidence type="ECO:0000256" key="8">
    <source>
        <dbReference type="SAM" id="MobiDB-lite"/>
    </source>
</evidence>
<dbReference type="EMBL" id="UXUI01009956">
    <property type="protein sequence ID" value="VDD94558.1"/>
    <property type="molecule type" value="Genomic_DNA"/>
</dbReference>
<feature type="compositionally biased region" description="Polar residues" evidence="8">
    <location>
        <begin position="398"/>
        <end position="421"/>
    </location>
</feature>
<evidence type="ECO:0000256" key="4">
    <source>
        <dbReference type="ARBA" id="ARBA00023125"/>
    </source>
</evidence>
<dbReference type="CDD" id="cd11397">
    <property type="entry name" value="bHLHzip_MITF_like"/>
    <property type="match status" value="1"/>
</dbReference>